<proteinExistence type="predicted"/>
<protein>
    <submittedName>
        <fullName evidence="1">Uncharacterized protein</fullName>
    </submittedName>
</protein>
<reference evidence="1" key="2">
    <citation type="submission" date="2025-09" db="UniProtKB">
        <authorList>
            <consortium name="Ensembl"/>
        </authorList>
    </citation>
    <scope>IDENTIFICATION</scope>
</reference>
<sequence length="77" mass="8722">MRQYSLLHGEALLVIATADAHHIKATYLPLISQRVSSHLCGHTLLVKDAFWQPVAGNEMFSYKTNKSQNSEITRGYY</sequence>
<organism evidence="1 2">
    <name type="scientific">Cyprinodon variegatus</name>
    <name type="common">Sheepshead minnow</name>
    <dbReference type="NCBI Taxonomy" id="28743"/>
    <lineage>
        <taxon>Eukaryota</taxon>
        <taxon>Metazoa</taxon>
        <taxon>Chordata</taxon>
        <taxon>Craniata</taxon>
        <taxon>Vertebrata</taxon>
        <taxon>Euteleostomi</taxon>
        <taxon>Actinopterygii</taxon>
        <taxon>Neopterygii</taxon>
        <taxon>Teleostei</taxon>
        <taxon>Neoteleostei</taxon>
        <taxon>Acanthomorphata</taxon>
        <taxon>Ovalentaria</taxon>
        <taxon>Atherinomorphae</taxon>
        <taxon>Cyprinodontiformes</taxon>
        <taxon>Cyprinodontidae</taxon>
        <taxon>Cyprinodon</taxon>
    </lineage>
</organism>
<name>A0A3Q2E288_CYPVA</name>
<accession>A0A3Q2E288</accession>
<keyword evidence="2" id="KW-1185">Reference proteome</keyword>
<dbReference type="Proteomes" id="UP000265020">
    <property type="component" value="Unassembled WGS sequence"/>
</dbReference>
<reference evidence="1" key="1">
    <citation type="submission" date="2025-08" db="UniProtKB">
        <authorList>
            <consortium name="Ensembl"/>
        </authorList>
    </citation>
    <scope>IDENTIFICATION</scope>
</reference>
<dbReference type="OMA" id="NFWQPVA"/>
<evidence type="ECO:0000313" key="1">
    <source>
        <dbReference type="Ensembl" id="ENSCVAP00000026321.1"/>
    </source>
</evidence>
<dbReference type="Ensembl" id="ENSCVAT00000016292.1">
    <property type="protein sequence ID" value="ENSCVAP00000026321.1"/>
    <property type="gene ID" value="ENSCVAG00000011809.1"/>
</dbReference>
<dbReference type="AlphaFoldDB" id="A0A3Q2E288"/>
<dbReference type="GeneTree" id="ENSGT00940000177191"/>
<evidence type="ECO:0000313" key="2">
    <source>
        <dbReference type="Proteomes" id="UP000265020"/>
    </source>
</evidence>